<dbReference type="RefSeq" id="WP_106287493.1">
    <property type="nucleotide sequence ID" value="NZ_CAWNTC010000200.1"/>
</dbReference>
<proteinExistence type="predicted"/>
<comment type="caution">
    <text evidence="1">The sequence shown here is derived from an EMBL/GenBank/DDBJ whole genome shotgun (WGS) entry which is preliminary data.</text>
</comment>
<gene>
    <name evidence="1" type="ORF">C7B64_04685</name>
</gene>
<sequence>MTFARTQNLVQLEDLVAETVLVAMIRQEPAEISRSNNLEFKESYDDLDYLVFATLVLPFGSQVSLVRHLHSPEPGIEICVRYNQPNIPTVLAETMNAMNLTVDDLTWVHSEYKQKLYSLIAEKSKHKDFIERF</sequence>
<name>A0A2T1C7M2_9CYAN</name>
<organism evidence="1 2">
    <name type="scientific">Merismopedia glauca CCAP 1448/3</name>
    <dbReference type="NCBI Taxonomy" id="1296344"/>
    <lineage>
        <taxon>Bacteria</taxon>
        <taxon>Bacillati</taxon>
        <taxon>Cyanobacteriota</taxon>
        <taxon>Cyanophyceae</taxon>
        <taxon>Synechococcales</taxon>
        <taxon>Merismopediaceae</taxon>
        <taxon>Merismopedia</taxon>
    </lineage>
</organism>
<dbReference type="Proteomes" id="UP000238762">
    <property type="component" value="Unassembled WGS sequence"/>
</dbReference>
<dbReference type="EMBL" id="PVWJ01000015">
    <property type="protein sequence ID" value="PSB04260.1"/>
    <property type="molecule type" value="Genomic_DNA"/>
</dbReference>
<reference evidence="1 2" key="1">
    <citation type="submission" date="2018-02" db="EMBL/GenBank/DDBJ databases">
        <authorList>
            <person name="Cohen D.B."/>
            <person name="Kent A.D."/>
        </authorList>
    </citation>
    <scope>NUCLEOTIDE SEQUENCE [LARGE SCALE GENOMIC DNA]</scope>
    <source>
        <strain evidence="1 2">CCAP 1448/3</strain>
    </source>
</reference>
<evidence type="ECO:0000313" key="1">
    <source>
        <dbReference type="EMBL" id="PSB04260.1"/>
    </source>
</evidence>
<protein>
    <submittedName>
        <fullName evidence="1">Uncharacterized protein</fullName>
    </submittedName>
</protein>
<dbReference type="AlphaFoldDB" id="A0A2T1C7M2"/>
<evidence type="ECO:0000313" key="2">
    <source>
        <dbReference type="Proteomes" id="UP000238762"/>
    </source>
</evidence>
<reference evidence="1 2" key="2">
    <citation type="submission" date="2018-03" db="EMBL/GenBank/DDBJ databases">
        <title>The ancient ancestry and fast evolution of plastids.</title>
        <authorList>
            <person name="Moore K.R."/>
            <person name="Magnabosco C."/>
            <person name="Momper L."/>
            <person name="Gold D.A."/>
            <person name="Bosak T."/>
            <person name="Fournier G.P."/>
        </authorList>
    </citation>
    <scope>NUCLEOTIDE SEQUENCE [LARGE SCALE GENOMIC DNA]</scope>
    <source>
        <strain evidence="1 2">CCAP 1448/3</strain>
    </source>
</reference>
<accession>A0A2T1C7M2</accession>
<dbReference type="OrthoDB" id="530069at2"/>
<keyword evidence="2" id="KW-1185">Reference proteome</keyword>